<evidence type="ECO:0000256" key="1">
    <source>
        <dbReference type="ARBA" id="ARBA00023015"/>
    </source>
</evidence>
<keyword evidence="3" id="KW-0804">Transcription</keyword>
<dbReference type="InterPro" id="IPR018062">
    <property type="entry name" value="HTH_AraC-typ_CS"/>
</dbReference>
<keyword evidence="2" id="KW-0238">DNA-binding</keyword>
<evidence type="ECO:0000259" key="4">
    <source>
        <dbReference type="PROSITE" id="PS01124"/>
    </source>
</evidence>
<name>A0ABS4HWW7_9BACL</name>
<dbReference type="PRINTS" id="PR00032">
    <property type="entry name" value="HTHARAC"/>
</dbReference>
<dbReference type="EMBL" id="JAGGKV010000004">
    <property type="protein sequence ID" value="MBP1962706.1"/>
    <property type="molecule type" value="Genomic_DNA"/>
</dbReference>
<dbReference type="Proteomes" id="UP001519344">
    <property type="component" value="Unassembled WGS sequence"/>
</dbReference>
<dbReference type="InterPro" id="IPR020449">
    <property type="entry name" value="Tscrpt_reg_AraC-type_HTH"/>
</dbReference>
<dbReference type="PANTHER" id="PTHR43280">
    <property type="entry name" value="ARAC-FAMILY TRANSCRIPTIONAL REGULATOR"/>
    <property type="match status" value="1"/>
</dbReference>
<dbReference type="SUPFAM" id="SSF46689">
    <property type="entry name" value="Homeodomain-like"/>
    <property type="match status" value="2"/>
</dbReference>
<dbReference type="RefSeq" id="WP_167053356.1">
    <property type="nucleotide sequence ID" value="NZ_JAAOZR010000006.1"/>
</dbReference>
<gene>
    <name evidence="5" type="ORF">J2Z65_001922</name>
</gene>
<feature type="domain" description="HTH araC/xylS-type" evidence="4">
    <location>
        <begin position="197"/>
        <end position="295"/>
    </location>
</feature>
<dbReference type="InterPro" id="IPR018060">
    <property type="entry name" value="HTH_AraC"/>
</dbReference>
<dbReference type="InterPro" id="IPR014710">
    <property type="entry name" value="RmlC-like_jellyroll"/>
</dbReference>
<accession>A0ABS4HWW7</accession>
<keyword evidence="6" id="KW-1185">Reference proteome</keyword>
<evidence type="ECO:0000256" key="2">
    <source>
        <dbReference type="ARBA" id="ARBA00023125"/>
    </source>
</evidence>
<dbReference type="PANTHER" id="PTHR43280:SF2">
    <property type="entry name" value="HTH-TYPE TRANSCRIPTIONAL REGULATOR EXSA"/>
    <property type="match status" value="1"/>
</dbReference>
<dbReference type="Pfam" id="PF12833">
    <property type="entry name" value="HTH_18"/>
    <property type="match status" value="1"/>
</dbReference>
<dbReference type="SUPFAM" id="SSF51215">
    <property type="entry name" value="Regulatory protein AraC"/>
    <property type="match status" value="1"/>
</dbReference>
<dbReference type="SMART" id="SM00342">
    <property type="entry name" value="HTH_ARAC"/>
    <property type="match status" value="1"/>
</dbReference>
<evidence type="ECO:0000313" key="5">
    <source>
        <dbReference type="EMBL" id="MBP1962706.1"/>
    </source>
</evidence>
<sequence>MDQSVHELVGNYAIDDFTNHFLAEYPIHCELRTTPLHQHLLHSHNGYEFYFVRQGTGSYMVGNQLYPLHAGTLTVIQPGVIHRPFHIRDKDFHRYVLSINETYMEGLHDICRTTDLSISRLLKAMHPESCHYFLTVPQLDQLQKLLADLEQTLQEKKPYFELNVLRCMTEFFLLLLGLEGGAANSGSPRSEDEQLIGDVLSYLIAHYQDELHVDDLLEHFPVSRSRLFNLFKETTGSTIKQFLSDYRLNKAKRLLVETDLPVTEVAADVGFGDISHFFHVFKKGTSHTPKQYRKEAVRRQRD</sequence>
<keyword evidence="1" id="KW-0805">Transcription regulation</keyword>
<proteinExistence type="predicted"/>
<dbReference type="InterPro" id="IPR037923">
    <property type="entry name" value="HTH-like"/>
</dbReference>
<dbReference type="InterPro" id="IPR009057">
    <property type="entry name" value="Homeodomain-like_sf"/>
</dbReference>
<protein>
    <submittedName>
        <fullName evidence="5">AraC-like DNA-binding protein</fullName>
    </submittedName>
</protein>
<evidence type="ECO:0000256" key="3">
    <source>
        <dbReference type="ARBA" id="ARBA00023163"/>
    </source>
</evidence>
<dbReference type="Gene3D" id="1.10.10.60">
    <property type="entry name" value="Homeodomain-like"/>
    <property type="match status" value="2"/>
</dbReference>
<dbReference type="PROSITE" id="PS01124">
    <property type="entry name" value="HTH_ARAC_FAMILY_2"/>
    <property type="match status" value="1"/>
</dbReference>
<dbReference type="Pfam" id="PF02311">
    <property type="entry name" value="AraC_binding"/>
    <property type="match status" value="1"/>
</dbReference>
<reference evidence="5 6" key="1">
    <citation type="submission" date="2021-03" db="EMBL/GenBank/DDBJ databases">
        <title>Genomic Encyclopedia of Type Strains, Phase IV (KMG-IV): sequencing the most valuable type-strain genomes for metagenomic binning, comparative biology and taxonomic classification.</title>
        <authorList>
            <person name="Goeker M."/>
        </authorList>
    </citation>
    <scope>NUCLEOTIDE SEQUENCE [LARGE SCALE GENOMIC DNA]</scope>
    <source>
        <strain evidence="5 6">DSM 24950</strain>
    </source>
</reference>
<organism evidence="5 6">
    <name type="scientific">Paenibacillus aceris</name>
    <dbReference type="NCBI Taxonomy" id="869555"/>
    <lineage>
        <taxon>Bacteria</taxon>
        <taxon>Bacillati</taxon>
        <taxon>Bacillota</taxon>
        <taxon>Bacilli</taxon>
        <taxon>Bacillales</taxon>
        <taxon>Paenibacillaceae</taxon>
        <taxon>Paenibacillus</taxon>
    </lineage>
</organism>
<dbReference type="Gene3D" id="2.60.120.10">
    <property type="entry name" value="Jelly Rolls"/>
    <property type="match status" value="1"/>
</dbReference>
<evidence type="ECO:0000313" key="6">
    <source>
        <dbReference type="Proteomes" id="UP001519344"/>
    </source>
</evidence>
<dbReference type="InterPro" id="IPR003313">
    <property type="entry name" value="AraC-bd"/>
</dbReference>
<comment type="caution">
    <text evidence="5">The sequence shown here is derived from an EMBL/GenBank/DDBJ whole genome shotgun (WGS) entry which is preliminary data.</text>
</comment>
<dbReference type="PROSITE" id="PS00041">
    <property type="entry name" value="HTH_ARAC_FAMILY_1"/>
    <property type="match status" value="1"/>
</dbReference>